<feature type="transmembrane region" description="Helical" evidence="6">
    <location>
        <begin position="6"/>
        <end position="24"/>
    </location>
</feature>
<reference evidence="7 8" key="1">
    <citation type="submission" date="2013-10" db="EMBL/GenBank/DDBJ databases">
        <title>Salinisphaera orenii MK-B5 Genome Sequencing.</title>
        <authorList>
            <person name="Lai Q."/>
            <person name="Li C."/>
            <person name="Shao Z."/>
        </authorList>
    </citation>
    <scope>NUCLEOTIDE SEQUENCE [LARGE SCALE GENOMIC DNA]</scope>
    <source>
        <strain evidence="7 8">MK-B5</strain>
    </source>
</reference>
<protein>
    <submittedName>
        <fullName evidence="7">ABC transporter permease</fullName>
    </submittedName>
</protein>
<keyword evidence="8" id="KW-1185">Reference proteome</keyword>
<dbReference type="CDD" id="cd06581">
    <property type="entry name" value="TM_PBP1_LivM_like"/>
    <property type="match status" value="1"/>
</dbReference>
<feature type="transmembrane region" description="Helical" evidence="6">
    <location>
        <begin position="266"/>
        <end position="287"/>
    </location>
</feature>
<evidence type="ECO:0000256" key="4">
    <source>
        <dbReference type="ARBA" id="ARBA00022989"/>
    </source>
</evidence>
<feature type="transmembrane region" description="Helical" evidence="6">
    <location>
        <begin position="219"/>
        <end position="246"/>
    </location>
</feature>
<dbReference type="Proteomes" id="UP000283993">
    <property type="component" value="Unassembled WGS sequence"/>
</dbReference>
<evidence type="ECO:0000256" key="5">
    <source>
        <dbReference type="ARBA" id="ARBA00023136"/>
    </source>
</evidence>
<comment type="caution">
    <text evidence="7">The sequence shown here is derived from an EMBL/GenBank/DDBJ whole genome shotgun (WGS) entry which is preliminary data.</text>
</comment>
<keyword evidence="4 6" id="KW-1133">Transmembrane helix</keyword>
<evidence type="ECO:0000256" key="6">
    <source>
        <dbReference type="SAM" id="Phobius"/>
    </source>
</evidence>
<dbReference type="InterPro" id="IPR001851">
    <property type="entry name" value="ABC_transp_permease"/>
</dbReference>
<feature type="transmembrane region" description="Helical" evidence="6">
    <location>
        <begin position="58"/>
        <end position="81"/>
    </location>
</feature>
<dbReference type="RefSeq" id="WP_123632135.1">
    <property type="nucleotide sequence ID" value="NZ_AYKH01000042.1"/>
</dbReference>
<dbReference type="GO" id="GO:0015658">
    <property type="term" value="F:branched-chain amino acid transmembrane transporter activity"/>
    <property type="evidence" value="ECO:0007669"/>
    <property type="project" value="InterPro"/>
</dbReference>
<dbReference type="PANTHER" id="PTHR30482:SF10">
    <property type="entry name" value="HIGH-AFFINITY BRANCHED-CHAIN AMINO ACID TRANSPORT PROTEIN BRAE"/>
    <property type="match status" value="1"/>
</dbReference>
<evidence type="ECO:0000256" key="2">
    <source>
        <dbReference type="ARBA" id="ARBA00022475"/>
    </source>
</evidence>
<accession>A0A423PG11</accession>
<dbReference type="AlphaFoldDB" id="A0A423PG11"/>
<evidence type="ECO:0000313" key="8">
    <source>
        <dbReference type="Proteomes" id="UP000283993"/>
    </source>
</evidence>
<keyword evidence="3 6" id="KW-0812">Transmembrane</keyword>
<gene>
    <name evidence="7" type="ORF">SAOR_15030</name>
</gene>
<feature type="transmembrane region" description="Helical" evidence="6">
    <location>
        <begin position="88"/>
        <end position="109"/>
    </location>
</feature>
<feature type="transmembrane region" description="Helical" evidence="6">
    <location>
        <begin position="31"/>
        <end position="52"/>
    </location>
</feature>
<sequence>MIAYIANLGVLLGIAVILASSLNLMVGYAGIFSVAHAVFYGVGAYAAAKIALGVTDSFLLATAVAMFVSGAVSFLLAVPVLRVREEYFVVASIGFQVVASTIFTSWHAVTGGMGGLAGIPPARVLGWQLTSPVEYLILTAVCMVLVLAFIAVLVKSPFGRALKAFRDDEVAATALGKDPLALRVAATTISGALAAVAGSIYAFHVSFVNPESFTLDYSVMILAMVIIGGAGSLAGPIVGAVFITAFPALLNFIEMPSRYVGPVEQLIYGASIVLLMVFWPNGLASIWRLLRPRRPVQAAGGGTER</sequence>
<organism evidence="7 8">
    <name type="scientific">Salinisphaera orenii MK-B5</name>
    <dbReference type="NCBI Taxonomy" id="856730"/>
    <lineage>
        <taxon>Bacteria</taxon>
        <taxon>Pseudomonadati</taxon>
        <taxon>Pseudomonadota</taxon>
        <taxon>Gammaproteobacteria</taxon>
        <taxon>Salinisphaerales</taxon>
        <taxon>Salinisphaeraceae</taxon>
        <taxon>Salinisphaera</taxon>
    </lineage>
</organism>
<keyword evidence="2" id="KW-1003">Cell membrane</keyword>
<name>A0A423PG11_9GAMM</name>
<proteinExistence type="predicted"/>
<evidence type="ECO:0000256" key="3">
    <source>
        <dbReference type="ARBA" id="ARBA00022692"/>
    </source>
</evidence>
<evidence type="ECO:0000256" key="1">
    <source>
        <dbReference type="ARBA" id="ARBA00004429"/>
    </source>
</evidence>
<dbReference type="EMBL" id="AYKH01000042">
    <property type="protein sequence ID" value="ROO24505.1"/>
    <property type="molecule type" value="Genomic_DNA"/>
</dbReference>
<keyword evidence="5 6" id="KW-0472">Membrane</keyword>
<dbReference type="Pfam" id="PF02653">
    <property type="entry name" value="BPD_transp_2"/>
    <property type="match status" value="1"/>
</dbReference>
<dbReference type="GO" id="GO:0005886">
    <property type="term" value="C:plasma membrane"/>
    <property type="evidence" value="ECO:0007669"/>
    <property type="project" value="UniProtKB-SubCell"/>
</dbReference>
<dbReference type="PANTHER" id="PTHR30482">
    <property type="entry name" value="HIGH-AFFINITY BRANCHED-CHAIN AMINO ACID TRANSPORT SYSTEM PERMEASE"/>
    <property type="match status" value="1"/>
</dbReference>
<evidence type="ECO:0000313" key="7">
    <source>
        <dbReference type="EMBL" id="ROO24505.1"/>
    </source>
</evidence>
<feature type="transmembrane region" description="Helical" evidence="6">
    <location>
        <begin position="135"/>
        <end position="154"/>
    </location>
</feature>
<comment type="subcellular location">
    <subcellularLocation>
        <location evidence="1">Cell inner membrane</location>
        <topology evidence="1">Multi-pass membrane protein</topology>
    </subcellularLocation>
</comment>
<dbReference type="InterPro" id="IPR043428">
    <property type="entry name" value="LivM-like"/>
</dbReference>